<evidence type="ECO:0000313" key="2">
    <source>
        <dbReference type="Proteomes" id="UP000186112"/>
    </source>
</evidence>
<accession>A0A1U7M6K7</accession>
<reference evidence="1 2" key="1">
    <citation type="submission" date="2016-02" db="EMBL/GenBank/DDBJ databases">
        <title>Genome sequence of Tissierella creatinophila DSM 6911.</title>
        <authorList>
            <person name="Poehlein A."/>
            <person name="Daniel R."/>
        </authorList>
    </citation>
    <scope>NUCLEOTIDE SEQUENCE [LARGE SCALE GENOMIC DNA]</scope>
    <source>
        <strain evidence="1 2">DSM 6911</strain>
    </source>
</reference>
<sequence>MSGENEILIYQTDGGDVKVDVMFQEETFWMPQKAIAELFDVDISTINEHLKNIYSSNELDKNSTIRKFPIVQTEGNRRVTRNINFYNLDAIIAVGYRVNSYKATQFRKWATKTLKEYITKGFVLNEKMLKNTKPFGKDYFDELLEKVREIRASERRFYQKITDIYSQFSYDYDKDAPTTRAFFKEVQNKLLFAVTDKTAPEIIYERADSKKENMGLTTWKNSPEGKILKSDTTVSKNYLYEKEIRELNRIVNMYLDYAENQAERHQLMSMEDWKNKLDAFLEFNEYDILKNLGNISRKVADATAHTEYNKFRIIQDKMYESDFDKLTKEIKKLDK</sequence>
<dbReference type="OrthoDB" id="9802752at2"/>
<organism evidence="1 2">
    <name type="scientific">Tissierella creatinophila DSM 6911</name>
    <dbReference type="NCBI Taxonomy" id="1123403"/>
    <lineage>
        <taxon>Bacteria</taxon>
        <taxon>Bacillati</taxon>
        <taxon>Bacillota</taxon>
        <taxon>Tissierellia</taxon>
        <taxon>Tissierellales</taxon>
        <taxon>Tissierellaceae</taxon>
        <taxon>Tissierella</taxon>
    </lineage>
</organism>
<comment type="caution">
    <text evidence="1">The sequence shown here is derived from an EMBL/GenBank/DDBJ whole genome shotgun (WGS) entry which is preliminary data.</text>
</comment>
<gene>
    <name evidence="1" type="ORF">TICRE_10750</name>
</gene>
<dbReference type="RefSeq" id="WP_075725921.1">
    <property type="nucleotide sequence ID" value="NZ_LTDM01000014.1"/>
</dbReference>
<evidence type="ECO:0008006" key="3">
    <source>
        <dbReference type="Google" id="ProtNLM"/>
    </source>
</evidence>
<evidence type="ECO:0000313" key="1">
    <source>
        <dbReference type="EMBL" id="OLS02921.1"/>
    </source>
</evidence>
<keyword evidence="2" id="KW-1185">Reference proteome</keyword>
<dbReference type="PANTHER" id="PTHR35810:SF1">
    <property type="entry name" value="CYTOPLASMIC PROTEIN"/>
    <property type="match status" value="1"/>
</dbReference>
<dbReference type="AlphaFoldDB" id="A0A1U7M6K7"/>
<dbReference type="Pfam" id="PF13310">
    <property type="entry name" value="Virulence_RhuM"/>
    <property type="match status" value="1"/>
</dbReference>
<proteinExistence type="predicted"/>
<dbReference type="PANTHER" id="PTHR35810">
    <property type="entry name" value="CYTOPLASMIC PROTEIN-RELATED"/>
    <property type="match status" value="1"/>
</dbReference>
<dbReference type="PIRSF" id="PIRSF015268">
    <property type="entry name" value="Virulence_RhuM"/>
    <property type="match status" value="1"/>
</dbReference>
<name>A0A1U7M6K7_TISCR</name>
<dbReference type="Proteomes" id="UP000186112">
    <property type="component" value="Unassembled WGS sequence"/>
</dbReference>
<dbReference type="EMBL" id="LTDM01000014">
    <property type="protein sequence ID" value="OLS02921.1"/>
    <property type="molecule type" value="Genomic_DNA"/>
</dbReference>
<protein>
    <recommendedName>
        <fullName evidence="3">Bro-N domain-containing protein</fullName>
    </recommendedName>
</protein>
<dbReference type="InterPro" id="IPR011204">
    <property type="entry name" value="Virulence_RhuM-like"/>
</dbReference>